<dbReference type="PANTHER" id="PTHR43531:SF14">
    <property type="entry name" value="METHYL-ACCEPTING CHEMOTAXIS PROTEIN I-RELATED"/>
    <property type="match status" value="1"/>
</dbReference>
<dbReference type="AlphaFoldDB" id="A0A286DHC3"/>
<gene>
    <name evidence="3" type="ORF">SAMN06296416_1253</name>
</gene>
<keyword evidence="4" id="KW-1185">Reference proteome</keyword>
<sequence length="83" mass="8670">QEQSAGIEQVNQTITQMDETTQQNAALVEEASASARSLEQEASDLAAAVAMFRLGDDDAGSEVLIQDRVARIGGSPAAQPLVV</sequence>
<dbReference type="InterPro" id="IPR051310">
    <property type="entry name" value="MCP_chemotaxis"/>
</dbReference>
<evidence type="ECO:0000256" key="1">
    <source>
        <dbReference type="ARBA" id="ARBA00022481"/>
    </source>
</evidence>
<proteinExistence type="inferred from homology"/>
<keyword evidence="1" id="KW-0488">Methylation</keyword>
<dbReference type="GO" id="GO:0006935">
    <property type="term" value="P:chemotaxis"/>
    <property type="evidence" value="ECO:0007669"/>
    <property type="project" value="TreeGrafter"/>
</dbReference>
<dbReference type="EMBL" id="OCND01000025">
    <property type="protein sequence ID" value="SOD57979.1"/>
    <property type="molecule type" value="Genomic_DNA"/>
</dbReference>
<accession>A0A286DHC3</accession>
<organism evidence="3 4">
    <name type="scientific">Pseudoxanthomonas wuyuanensis</name>
    <dbReference type="NCBI Taxonomy" id="1073196"/>
    <lineage>
        <taxon>Bacteria</taxon>
        <taxon>Pseudomonadati</taxon>
        <taxon>Pseudomonadota</taxon>
        <taxon>Gammaproteobacteria</taxon>
        <taxon>Lysobacterales</taxon>
        <taxon>Lysobacteraceae</taxon>
        <taxon>Pseudoxanthomonas</taxon>
    </lineage>
</organism>
<dbReference type="GO" id="GO:0005886">
    <property type="term" value="C:plasma membrane"/>
    <property type="evidence" value="ECO:0007669"/>
    <property type="project" value="TreeGrafter"/>
</dbReference>
<dbReference type="GO" id="GO:0004888">
    <property type="term" value="F:transmembrane signaling receptor activity"/>
    <property type="evidence" value="ECO:0007669"/>
    <property type="project" value="TreeGrafter"/>
</dbReference>
<feature type="non-terminal residue" evidence="3">
    <location>
        <position position="1"/>
    </location>
</feature>
<comment type="similarity">
    <text evidence="2">Belongs to the methyl-accepting chemotaxis (MCP) protein family.</text>
</comment>
<name>A0A286DHC3_9GAMM</name>
<dbReference type="PANTHER" id="PTHR43531">
    <property type="entry name" value="PROTEIN ICFG"/>
    <property type="match status" value="1"/>
</dbReference>
<dbReference type="Proteomes" id="UP000219374">
    <property type="component" value="Unassembled WGS sequence"/>
</dbReference>
<evidence type="ECO:0000313" key="4">
    <source>
        <dbReference type="Proteomes" id="UP000219374"/>
    </source>
</evidence>
<protein>
    <submittedName>
        <fullName evidence="3">Methyl-accepting chemotaxis protein (MCP) signalling domain-containing protein</fullName>
    </submittedName>
</protein>
<reference evidence="3 4" key="1">
    <citation type="submission" date="2017-09" db="EMBL/GenBank/DDBJ databases">
        <authorList>
            <person name="Ehlers B."/>
            <person name="Leendertz F.H."/>
        </authorList>
    </citation>
    <scope>NUCLEOTIDE SEQUENCE [LARGE SCALE GENOMIC DNA]</scope>
    <source>
        <strain evidence="3 4">CGMCC 1.10978</strain>
    </source>
</reference>
<evidence type="ECO:0000313" key="3">
    <source>
        <dbReference type="EMBL" id="SOD57979.1"/>
    </source>
</evidence>
<dbReference type="SUPFAM" id="SSF58104">
    <property type="entry name" value="Methyl-accepting chemotaxis protein (MCP) signaling domain"/>
    <property type="match status" value="1"/>
</dbReference>
<evidence type="ECO:0000256" key="2">
    <source>
        <dbReference type="ARBA" id="ARBA00029447"/>
    </source>
</evidence>
<dbReference type="Gene3D" id="1.10.287.950">
    <property type="entry name" value="Methyl-accepting chemotaxis protein"/>
    <property type="match status" value="1"/>
</dbReference>